<keyword evidence="1" id="KW-0472">Membrane</keyword>
<evidence type="ECO:0000259" key="3">
    <source>
        <dbReference type="Pfam" id="PF01030"/>
    </source>
</evidence>
<keyword evidence="2" id="KW-0732">Signal</keyword>
<feature type="domain" description="Receptor L-domain" evidence="3">
    <location>
        <begin position="50"/>
        <end position="144"/>
    </location>
</feature>
<protein>
    <recommendedName>
        <fullName evidence="3">Receptor L-domain domain-containing protein</fullName>
    </recommendedName>
</protein>
<name>A0A8S1H6E8_9PELO</name>
<dbReference type="InterPro" id="IPR053079">
    <property type="entry name" value="SPS2_domain"/>
</dbReference>
<comment type="caution">
    <text evidence="4">The sequence shown here is derived from an EMBL/GenBank/DDBJ whole genome shotgun (WGS) entry which is preliminary data.</text>
</comment>
<evidence type="ECO:0000256" key="2">
    <source>
        <dbReference type="SAM" id="SignalP"/>
    </source>
</evidence>
<keyword evidence="5" id="KW-1185">Reference proteome</keyword>
<dbReference type="Proteomes" id="UP000835052">
    <property type="component" value="Unassembled WGS sequence"/>
</dbReference>
<feature type="transmembrane region" description="Helical" evidence="1">
    <location>
        <begin position="186"/>
        <end position="206"/>
    </location>
</feature>
<dbReference type="SUPFAM" id="SSF52058">
    <property type="entry name" value="L domain-like"/>
    <property type="match status" value="1"/>
</dbReference>
<evidence type="ECO:0000256" key="1">
    <source>
        <dbReference type="SAM" id="Phobius"/>
    </source>
</evidence>
<proteinExistence type="predicted"/>
<dbReference type="Gene3D" id="3.80.20.20">
    <property type="entry name" value="Receptor L-domain"/>
    <property type="match status" value="1"/>
</dbReference>
<keyword evidence="1" id="KW-0812">Transmembrane</keyword>
<reference evidence="4" key="1">
    <citation type="submission" date="2020-10" db="EMBL/GenBank/DDBJ databases">
        <authorList>
            <person name="Kikuchi T."/>
        </authorList>
    </citation>
    <scope>NUCLEOTIDE SEQUENCE</scope>
    <source>
        <strain evidence="4">NKZ352</strain>
    </source>
</reference>
<dbReference type="Pfam" id="PF01030">
    <property type="entry name" value="Recep_L_domain"/>
    <property type="match status" value="1"/>
</dbReference>
<evidence type="ECO:0000313" key="4">
    <source>
        <dbReference type="EMBL" id="CAD6191259.1"/>
    </source>
</evidence>
<feature type="chain" id="PRO_5035827042" description="Receptor L-domain domain-containing protein" evidence="2">
    <location>
        <begin position="24"/>
        <end position="215"/>
    </location>
</feature>
<dbReference type="InterPro" id="IPR000494">
    <property type="entry name" value="Rcpt_L-dom"/>
</dbReference>
<gene>
    <name evidence="4" type="ORF">CAUJ_LOCUS7178</name>
</gene>
<accession>A0A8S1H6E8</accession>
<keyword evidence="1" id="KW-1133">Transmembrane helix</keyword>
<dbReference type="EMBL" id="CAJGYM010000020">
    <property type="protein sequence ID" value="CAD6191259.1"/>
    <property type="molecule type" value="Genomic_DNA"/>
</dbReference>
<dbReference type="AlphaFoldDB" id="A0A8S1H6E8"/>
<dbReference type="InterPro" id="IPR036941">
    <property type="entry name" value="Rcpt_L-dom_sf"/>
</dbReference>
<feature type="signal peptide" evidence="2">
    <location>
        <begin position="1"/>
        <end position="23"/>
    </location>
</feature>
<dbReference type="PANTHER" id="PTHR21662:SF29">
    <property type="entry name" value="RECEPTOR L-DOMAIN DOMAIN-CONTAINING PROTEIN"/>
    <property type="match status" value="1"/>
</dbReference>
<sequence length="215" mass="23154">MAAINVAVLVVVFLASIPDFGAATDSVSCACEDVSIDGLATKTQGKLQTDCEICTGALRITNLYGHQELNHLTILKEIKGTLEISNTFDLGDSLSLHKLKSITNIGTTPAVTIVNNTNLKLTFGSSLRYISSSNSTVTFRIRDNDLATLPTDLYTILYQSSFPRAVFEMDLLLDTSLCQAHFYKTLSVVLGTFTVAALLALAVLGCHGRTELDQS</sequence>
<organism evidence="4 5">
    <name type="scientific">Caenorhabditis auriculariae</name>
    <dbReference type="NCBI Taxonomy" id="2777116"/>
    <lineage>
        <taxon>Eukaryota</taxon>
        <taxon>Metazoa</taxon>
        <taxon>Ecdysozoa</taxon>
        <taxon>Nematoda</taxon>
        <taxon>Chromadorea</taxon>
        <taxon>Rhabditida</taxon>
        <taxon>Rhabditina</taxon>
        <taxon>Rhabditomorpha</taxon>
        <taxon>Rhabditoidea</taxon>
        <taxon>Rhabditidae</taxon>
        <taxon>Peloderinae</taxon>
        <taxon>Caenorhabditis</taxon>
    </lineage>
</organism>
<evidence type="ECO:0000313" key="5">
    <source>
        <dbReference type="Proteomes" id="UP000835052"/>
    </source>
</evidence>
<dbReference type="PANTHER" id="PTHR21662">
    <property type="entry name" value="RECEPTOR PROTEIN-TYROSINE KINASE"/>
    <property type="match status" value="1"/>
</dbReference>